<comment type="caution">
    <text evidence="1">The sequence shown here is derived from an EMBL/GenBank/DDBJ whole genome shotgun (WGS) entry which is preliminary data.</text>
</comment>
<dbReference type="EMBL" id="JXQW01000041">
    <property type="protein sequence ID" value="KIP98438.1"/>
    <property type="molecule type" value="Genomic_DNA"/>
</dbReference>
<evidence type="ECO:0000313" key="1">
    <source>
        <dbReference type="EMBL" id="KIP98438.1"/>
    </source>
</evidence>
<name>A0A0D0KNB6_9PSED</name>
<dbReference type="AlphaFoldDB" id="A0A0D0KNB6"/>
<gene>
    <name evidence="1" type="ORF">RU08_15630</name>
</gene>
<proteinExistence type="predicted"/>
<accession>A0A0D0KNB6</accession>
<dbReference type="Proteomes" id="UP000032068">
    <property type="component" value="Unassembled WGS sequence"/>
</dbReference>
<protein>
    <submittedName>
        <fullName evidence="1">Uncharacterized protein</fullName>
    </submittedName>
</protein>
<reference evidence="1 2" key="1">
    <citation type="submission" date="2014-12" db="EMBL/GenBank/DDBJ databases">
        <title>16Stimator: statistical estimation of ribosomal gene copy numbers from draft genome assemblies.</title>
        <authorList>
            <person name="Perisin M.A."/>
            <person name="Vetter M."/>
            <person name="Gilbert J.A."/>
            <person name="Bergelson J."/>
        </authorList>
    </citation>
    <scope>NUCLEOTIDE SEQUENCE [LARGE SCALE GENOMIC DNA]</scope>
    <source>
        <strain evidence="1 2">MEJ086</strain>
    </source>
</reference>
<evidence type="ECO:0000313" key="2">
    <source>
        <dbReference type="Proteomes" id="UP000032068"/>
    </source>
</evidence>
<dbReference type="RefSeq" id="WP_042554758.1">
    <property type="nucleotide sequence ID" value="NZ_JXQW01000041.1"/>
</dbReference>
<dbReference type="OrthoDB" id="7596169at2"/>
<sequence>MLQPVRNQRLDELRTRLEQAGCVFDFAVATLDPTATPGEAEHRLALQMLFETIEERARIWRQELIAREPRYAEQRWQPVPANLAQARPQVLTADDVRELISDDGLLCRNFRDPPYGTGLQVTDFREWLQMLKLHPDEGLQVFDWVGNADVEPQRSSWSSYFDDGKEWWGIWCLTLYNPRRRTLSALAASATD</sequence>
<organism evidence="1 2">
    <name type="scientific">Pseudomonas fulva</name>
    <dbReference type="NCBI Taxonomy" id="47880"/>
    <lineage>
        <taxon>Bacteria</taxon>
        <taxon>Pseudomonadati</taxon>
        <taxon>Pseudomonadota</taxon>
        <taxon>Gammaproteobacteria</taxon>
        <taxon>Pseudomonadales</taxon>
        <taxon>Pseudomonadaceae</taxon>
        <taxon>Pseudomonas</taxon>
    </lineage>
</organism>